<sequence>MYGEYEVSELKKNRRERTLSQTSEDNGNNRFETGTLSYSDIRNHADYSGSSFGVGGSFSMGGGDSPKEIGGMKLMSFGQNAEITTVNQDGTKTTEIQGKMSGDVSVGIGHDSEHDSSVTQSGINTANINIRDENLQFEKTGKTVETTKAEVKTDITTESAVENSGKLAQNFDKEKVLKELNIQVKVTQDFRENAFATIDAYVLPKQAELREKIKQAKTEEEKTALYDAIYKLQYQKRLLETVVGIVAGSSELAITQGTLQLAATKMREETLANSRKFAGIVDTKTGKVVRNDSYDSGYFVEDQT</sequence>
<protein>
    <submittedName>
        <fullName evidence="2">Heme utilization or adhesion protein</fullName>
    </submittedName>
</protein>
<feature type="region of interest" description="Disordered" evidence="1">
    <location>
        <begin position="1"/>
        <end position="35"/>
    </location>
</feature>
<accession>A0A380U621</accession>
<reference evidence="2 3" key="1">
    <citation type="submission" date="2018-06" db="EMBL/GenBank/DDBJ databases">
        <authorList>
            <consortium name="Pathogen Informatics"/>
            <person name="Doyle S."/>
        </authorList>
    </citation>
    <scope>NUCLEOTIDE SEQUENCE [LARGE SCALE GENOMIC DNA]</scope>
    <source>
        <strain evidence="2 3">NCTC10801</strain>
    </source>
</reference>
<keyword evidence="3" id="KW-1185">Reference proteome</keyword>
<evidence type="ECO:0000313" key="3">
    <source>
        <dbReference type="Proteomes" id="UP000254649"/>
    </source>
</evidence>
<feature type="compositionally biased region" description="Polar residues" evidence="1">
    <location>
        <begin position="19"/>
        <end position="35"/>
    </location>
</feature>
<dbReference type="OrthoDB" id="5668941at2"/>
<proteinExistence type="predicted"/>
<evidence type="ECO:0000313" key="2">
    <source>
        <dbReference type="EMBL" id="SUT96251.1"/>
    </source>
</evidence>
<dbReference type="AlphaFoldDB" id="A0A380U621"/>
<dbReference type="EMBL" id="UFRQ01000003">
    <property type="protein sequence ID" value="SUT96251.1"/>
    <property type="molecule type" value="Genomic_DNA"/>
</dbReference>
<name>A0A380U621_9PAST</name>
<organism evidence="2 3">
    <name type="scientific">[Actinobacillus] rossii</name>
    <dbReference type="NCBI Taxonomy" id="123820"/>
    <lineage>
        <taxon>Bacteria</taxon>
        <taxon>Pseudomonadati</taxon>
        <taxon>Pseudomonadota</taxon>
        <taxon>Gammaproteobacteria</taxon>
        <taxon>Pasteurellales</taxon>
        <taxon>Pasteurellaceae</taxon>
    </lineage>
</organism>
<dbReference type="Proteomes" id="UP000254649">
    <property type="component" value="Unassembled WGS sequence"/>
</dbReference>
<gene>
    <name evidence="2" type="ORF">NCTC10801_02673</name>
</gene>
<evidence type="ECO:0000256" key="1">
    <source>
        <dbReference type="SAM" id="MobiDB-lite"/>
    </source>
</evidence>